<sequence>MSKRGFGSKTKKTNIIIRRLHTSLLIKILVYQEPPSGIPFFHNFIYLFLLSIKNYKLLPNCVKLKISQWAEIISLPIHDLF</sequence>
<gene>
    <name evidence="1" type="ORF">ASZ90_018430</name>
</gene>
<name>A0A0W8E6D5_9ZZZZ</name>
<protein>
    <submittedName>
        <fullName evidence="1">Uncharacterized protein</fullName>
    </submittedName>
</protein>
<evidence type="ECO:0000313" key="1">
    <source>
        <dbReference type="EMBL" id="KUG04210.1"/>
    </source>
</evidence>
<reference evidence="1" key="1">
    <citation type="journal article" date="2015" name="Proc. Natl. Acad. Sci. U.S.A.">
        <title>Networks of energetic and metabolic interactions define dynamics in microbial communities.</title>
        <authorList>
            <person name="Embree M."/>
            <person name="Liu J.K."/>
            <person name="Al-Bassam M.M."/>
            <person name="Zengler K."/>
        </authorList>
    </citation>
    <scope>NUCLEOTIDE SEQUENCE</scope>
</reference>
<dbReference type="AlphaFoldDB" id="A0A0W8E6D5"/>
<organism evidence="1">
    <name type="scientific">hydrocarbon metagenome</name>
    <dbReference type="NCBI Taxonomy" id="938273"/>
    <lineage>
        <taxon>unclassified sequences</taxon>
        <taxon>metagenomes</taxon>
        <taxon>ecological metagenomes</taxon>
    </lineage>
</organism>
<comment type="caution">
    <text evidence="1">The sequence shown here is derived from an EMBL/GenBank/DDBJ whole genome shotgun (WGS) entry which is preliminary data.</text>
</comment>
<proteinExistence type="predicted"/>
<dbReference type="EMBL" id="LNQE01001856">
    <property type="protein sequence ID" value="KUG04210.1"/>
    <property type="molecule type" value="Genomic_DNA"/>
</dbReference>
<accession>A0A0W8E6D5</accession>